<dbReference type="EMBL" id="JABAYA010000311">
    <property type="protein sequence ID" value="KAF7721066.1"/>
    <property type="molecule type" value="Genomic_DNA"/>
</dbReference>
<comment type="caution">
    <text evidence="10">The sequence shown here is derived from an EMBL/GenBank/DDBJ whole genome shotgun (WGS) entry which is preliminary data.</text>
</comment>
<dbReference type="PRINTS" id="PR00449">
    <property type="entry name" value="RASTRNSFRMNG"/>
</dbReference>
<evidence type="ECO:0000256" key="6">
    <source>
        <dbReference type="ARBA" id="ARBA00023134"/>
    </source>
</evidence>
<evidence type="ECO:0000256" key="8">
    <source>
        <dbReference type="ARBA" id="ARBA00023288"/>
    </source>
</evidence>
<dbReference type="InterPro" id="IPR027417">
    <property type="entry name" value="P-loop_NTPase"/>
</dbReference>
<dbReference type="NCBIfam" id="TIGR00231">
    <property type="entry name" value="small_GTP"/>
    <property type="match status" value="1"/>
</dbReference>
<proteinExistence type="inferred from homology"/>
<keyword evidence="7" id="KW-0472">Membrane</keyword>
<evidence type="ECO:0000256" key="4">
    <source>
        <dbReference type="ARBA" id="ARBA00022481"/>
    </source>
</evidence>
<dbReference type="PROSITE" id="PS51421">
    <property type="entry name" value="RAS"/>
    <property type="match status" value="1"/>
</dbReference>
<reference evidence="10" key="1">
    <citation type="submission" date="2020-01" db="EMBL/GenBank/DDBJ databases">
        <title>Genome Sequencing of Three Apophysomyces-Like Fungal Strains Confirms a Novel Fungal Genus in the Mucoromycota with divergent Burkholderia-like Endosymbiotic Bacteria.</title>
        <authorList>
            <person name="Stajich J.E."/>
            <person name="Macias A.M."/>
            <person name="Carter-House D."/>
            <person name="Lovett B."/>
            <person name="Kasson L.R."/>
            <person name="Berry K."/>
            <person name="Grigoriev I."/>
            <person name="Chang Y."/>
            <person name="Spatafora J."/>
            <person name="Kasson M.T."/>
        </authorList>
    </citation>
    <scope>NUCLEOTIDE SEQUENCE</scope>
    <source>
        <strain evidence="10">NRRL A-21654</strain>
    </source>
</reference>
<keyword evidence="9" id="KW-0636">Prenylation</keyword>
<keyword evidence="6" id="KW-0342">GTP-binding</keyword>
<sequence>MSTPVQRDYIRRKLVIVGDGNCGKTSLLSVFTQGYFPRDHLPTVFETHVKDVVIDGKAVQLALWDTAGQEEYERIRPHSYVKADVVLIAYAIDSPDSLENVTTKWIEEVNKECPRTPVVLVGCKRDLRDGTEHTLAKEQVDRMRSKRGNGDFVLRKDAEAVAGYIGARCHLECSALTGEGIDNVFDVATRAALLHRVDGQNAGCCVIL</sequence>
<dbReference type="SMART" id="SM00173">
    <property type="entry name" value="RAS"/>
    <property type="match status" value="1"/>
</dbReference>
<keyword evidence="5" id="KW-0547">Nucleotide-binding</keyword>
<keyword evidence="4" id="KW-0488">Methylation</keyword>
<dbReference type="PROSITE" id="PS51420">
    <property type="entry name" value="RHO"/>
    <property type="match status" value="1"/>
</dbReference>
<name>A0A8H7BJL4_9FUNG</name>
<keyword evidence="8" id="KW-0449">Lipoprotein</keyword>
<keyword evidence="3" id="KW-1003">Cell membrane</keyword>
<dbReference type="PANTHER" id="PTHR24072">
    <property type="entry name" value="RHO FAMILY GTPASE"/>
    <property type="match status" value="1"/>
</dbReference>
<organism evidence="10 11">
    <name type="scientific">Apophysomyces ossiformis</name>
    <dbReference type="NCBI Taxonomy" id="679940"/>
    <lineage>
        <taxon>Eukaryota</taxon>
        <taxon>Fungi</taxon>
        <taxon>Fungi incertae sedis</taxon>
        <taxon>Mucoromycota</taxon>
        <taxon>Mucoromycotina</taxon>
        <taxon>Mucoromycetes</taxon>
        <taxon>Mucorales</taxon>
        <taxon>Mucorineae</taxon>
        <taxon>Mucoraceae</taxon>
        <taxon>Apophysomyces</taxon>
    </lineage>
</organism>
<evidence type="ECO:0000256" key="9">
    <source>
        <dbReference type="ARBA" id="ARBA00023289"/>
    </source>
</evidence>
<dbReference type="GO" id="GO:0007264">
    <property type="term" value="P:small GTPase-mediated signal transduction"/>
    <property type="evidence" value="ECO:0007669"/>
    <property type="project" value="InterPro"/>
</dbReference>
<evidence type="ECO:0000256" key="3">
    <source>
        <dbReference type="ARBA" id="ARBA00022475"/>
    </source>
</evidence>
<evidence type="ECO:0000256" key="1">
    <source>
        <dbReference type="ARBA" id="ARBA00004342"/>
    </source>
</evidence>
<comment type="subcellular location">
    <subcellularLocation>
        <location evidence="1">Cell membrane</location>
        <topology evidence="1">Lipid-anchor</topology>
        <orientation evidence="1">Cytoplasmic side</orientation>
    </subcellularLocation>
</comment>
<evidence type="ECO:0000313" key="10">
    <source>
        <dbReference type="EMBL" id="KAF7721066.1"/>
    </source>
</evidence>
<dbReference type="GO" id="GO:0003924">
    <property type="term" value="F:GTPase activity"/>
    <property type="evidence" value="ECO:0007669"/>
    <property type="project" value="InterPro"/>
</dbReference>
<dbReference type="InterPro" id="IPR001806">
    <property type="entry name" value="Small_GTPase"/>
</dbReference>
<dbReference type="Proteomes" id="UP000605846">
    <property type="component" value="Unassembled WGS sequence"/>
</dbReference>
<evidence type="ECO:0000313" key="11">
    <source>
        <dbReference type="Proteomes" id="UP000605846"/>
    </source>
</evidence>
<evidence type="ECO:0000256" key="2">
    <source>
        <dbReference type="ARBA" id="ARBA00010142"/>
    </source>
</evidence>
<dbReference type="InterPro" id="IPR005225">
    <property type="entry name" value="Small_GTP-bd"/>
</dbReference>
<dbReference type="PROSITE" id="PS51419">
    <property type="entry name" value="RAB"/>
    <property type="match status" value="1"/>
</dbReference>
<gene>
    <name evidence="10" type="primary">RHO2</name>
    <name evidence="10" type="ORF">EC973_005498</name>
</gene>
<dbReference type="GO" id="GO:0005525">
    <property type="term" value="F:GTP binding"/>
    <property type="evidence" value="ECO:0007669"/>
    <property type="project" value="UniProtKB-KW"/>
</dbReference>
<keyword evidence="11" id="KW-1185">Reference proteome</keyword>
<dbReference type="SMART" id="SM00174">
    <property type="entry name" value="RHO"/>
    <property type="match status" value="1"/>
</dbReference>
<dbReference type="FunFam" id="3.40.50.300:FF:000983">
    <property type="entry name" value="Rho family GTPase"/>
    <property type="match status" value="1"/>
</dbReference>
<evidence type="ECO:0000256" key="7">
    <source>
        <dbReference type="ARBA" id="ARBA00023136"/>
    </source>
</evidence>
<dbReference type="Pfam" id="PF00071">
    <property type="entry name" value="Ras"/>
    <property type="match status" value="1"/>
</dbReference>
<comment type="similarity">
    <text evidence="2">Belongs to the small GTPase superfamily. Rho family.</text>
</comment>
<dbReference type="SUPFAM" id="SSF52540">
    <property type="entry name" value="P-loop containing nucleoside triphosphate hydrolases"/>
    <property type="match status" value="1"/>
</dbReference>
<protein>
    <submittedName>
        <fullName evidence="10">Rho GTPase</fullName>
    </submittedName>
</protein>
<dbReference type="SMART" id="SM00175">
    <property type="entry name" value="RAB"/>
    <property type="match status" value="1"/>
</dbReference>
<dbReference type="Gene3D" id="3.40.50.300">
    <property type="entry name" value="P-loop containing nucleotide triphosphate hydrolases"/>
    <property type="match status" value="1"/>
</dbReference>
<accession>A0A8H7BJL4</accession>
<dbReference type="AlphaFoldDB" id="A0A8H7BJL4"/>
<evidence type="ECO:0000256" key="5">
    <source>
        <dbReference type="ARBA" id="ARBA00022741"/>
    </source>
</evidence>
<dbReference type="GO" id="GO:0005886">
    <property type="term" value="C:plasma membrane"/>
    <property type="evidence" value="ECO:0007669"/>
    <property type="project" value="UniProtKB-SubCell"/>
</dbReference>
<dbReference type="SMART" id="SM00176">
    <property type="entry name" value="RAN"/>
    <property type="match status" value="1"/>
</dbReference>
<dbReference type="OrthoDB" id="8830751at2759"/>
<dbReference type="InterPro" id="IPR003578">
    <property type="entry name" value="Small_GTPase_Rho"/>
</dbReference>